<gene>
    <name evidence="1" type="ORF">EVA_09438</name>
</gene>
<reference evidence="1" key="1">
    <citation type="journal article" date="2012" name="PLoS ONE">
        <title>Gene sets for utilization of primary and secondary nutrition supplies in the distal gut of endangered iberian lynx.</title>
        <authorList>
            <person name="Alcaide M."/>
            <person name="Messina E."/>
            <person name="Richter M."/>
            <person name="Bargiela R."/>
            <person name="Peplies J."/>
            <person name="Huws S.A."/>
            <person name="Newbold C.J."/>
            <person name="Golyshin P.N."/>
            <person name="Simon M.A."/>
            <person name="Lopez G."/>
            <person name="Yakimov M.M."/>
            <person name="Ferrer M."/>
        </authorList>
    </citation>
    <scope>NUCLEOTIDE SEQUENCE</scope>
</reference>
<organism evidence="1">
    <name type="scientific">gut metagenome</name>
    <dbReference type="NCBI Taxonomy" id="749906"/>
    <lineage>
        <taxon>unclassified sequences</taxon>
        <taxon>metagenomes</taxon>
        <taxon>organismal metagenomes</taxon>
    </lineage>
</organism>
<accession>J9G5D4</accession>
<protein>
    <submittedName>
        <fullName evidence="1">Uncharacterized protein</fullName>
    </submittedName>
</protein>
<comment type="caution">
    <text evidence="1">The sequence shown here is derived from an EMBL/GenBank/DDBJ whole genome shotgun (WGS) entry which is preliminary data.</text>
</comment>
<proteinExistence type="predicted"/>
<dbReference type="EMBL" id="AMCI01002543">
    <property type="protein sequence ID" value="EJX02447.1"/>
    <property type="molecule type" value="Genomic_DNA"/>
</dbReference>
<name>J9G5D4_9ZZZZ</name>
<evidence type="ECO:0000313" key="1">
    <source>
        <dbReference type="EMBL" id="EJX02447.1"/>
    </source>
</evidence>
<dbReference type="AlphaFoldDB" id="J9G5D4"/>
<sequence>MAVTPLITSCSLLYELYRINKHSCFRLYQPKGFTHQSQGNLLSHGGRTGFRVKNGANFTFSAVPTTFFLKKNCAFDFIYTFAAHIFRITYSSNYRYSIIYLKI</sequence>